<evidence type="ECO:0000256" key="7">
    <source>
        <dbReference type="ARBA" id="ARBA00023239"/>
    </source>
</evidence>
<keyword evidence="7" id="KW-0456">Lyase</keyword>
<evidence type="ECO:0000313" key="9">
    <source>
        <dbReference type="EMBL" id="MFC5649774.1"/>
    </source>
</evidence>
<protein>
    <recommendedName>
        <fullName evidence="8">Abasic site processing protein</fullName>
        <ecNumber evidence="8">3.4.-.-</ecNumber>
    </recommendedName>
</protein>
<comment type="similarity">
    <text evidence="1 8">Belongs to the SOS response-associated peptidase family.</text>
</comment>
<dbReference type="RefSeq" id="WP_379188315.1">
    <property type="nucleotide sequence ID" value="NZ_JBHSOW010000041.1"/>
</dbReference>
<keyword evidence="3" id="KW-0227">DNA damage</keyword>
<dbReference type="GO" id="GO:0016787">
    <property type="term" value="F:hydrolase activity"/>
    <property type="evidence" value="ECO:0007669"/>
    <property type="project" value="UniProtKB-KW"/>
</dbReference>
<keyword evidence="5" id="KW-0190">Covalent protein-DNA linkage</keyword>
<keyword evidence="6" id="KW-0238">DNA-binding</keyword>
<dbReference type="InterPro" id="IPR003738">
    <property type="entry name" value="SRAP"/>
</dbReference>
<gene>
    <name evidence="9" type="ORF">ACFPYJ_11700</name>
</gene>
<evidence type="ECO:0000256" key="1">
    <source>
        <dbReference type="ARBA" id="ARBA00008136"/>
    </source>
</evidence>
<dbReference type="EC" id="3.4.-.-" evidence="8"/>
<sequence length="214" mass="24684">MCQALSVTADSSEITDRFGIEQVLSYRSNRQEINTHETVSIILEHKETRILDEYRWGLVPFWAKDSFRMDSAELLQKPIFERIIKKQRCVIPCSGFYVTRTEGKVTERMKVTMRTGTFGIAGLYDVFKSASGEEVRTCTLLMTPANLLIAPFESRMPAILEPEDIDAWLKPESKLPFELKAMLRPMDELRMVTVLLPSTKGDRVEFDMPRPEWI</sequence>
<keyword evidence="2 8" id="KW-0645">Protease</keyword>
<evidence type="ECO:0000256" key="6">
    <source>
        <dbReference type="ARBA" id="ARBA00023125"/>
    </source>
</evidence>
<reference evidence="10" key="1">
    <citation type="journal article" date="2019" name="Int. J. Syst. Evol. Microbiol.">
        <title>The Global Catalogue of Microorganisms (GCM) 10K type strain sequencing project: providing services to taxonomists for standard genome sequencing and annotation.</title>
        <authorList>
            <consortium name="The Broad Institute Genomics Platform"/>
            <consortium name="The Broad Institute Genome Sequencing Center for Infectious Disease"/>
            <person name="Wu L."/>
            <person name="Ma J."/>
        </authorList>
    </citation>
    <scope>NUCLEOTIDE SEQUENCE [LARGE SCALE GENOMIC DNA]</scope>
    <source>
        <strain evidence="10">CGMCC 1.3240</strain>
    </source>
</reference>
<dbReference type="SUPFAM" id="SSF143081">
    <property type="entry name" value="BB1717-like"/>
    <property type="match status" value="1"/>
</dbReference>
<dbReference type="EMBL" id="JBHSOW010000041">
    <property type="protein sequence ID" value="MFC5649774.1"/>
    <property type="molecule type" value="Genomic_DNA"/>
</dbReference>
<evidence type="ECO:0000256" key="3">
    <source>
        <dbReference type="ARBA" id="ARBA00022763"/>
    </source>
</evidence>
<organism evidence="9 10">
    <name type="scientific">Paenibacillus solisilvae</name>
    <dbReference type="NCBI Taxonomy" id="2486751"/>
    <lineage>
        <taxon>Bacteria</taxon>
        <taxon>Bacillati</taxon>
        <taxon>Bacillota</taxon>
        <taxon>Bacilli</taxon>
        <taxon>Bacillales</taxon>
        <taxon>Paenibacillaceae</taxon>
        <taxon>Paenibacillus</taxon>
    </lineage>
</organism>
<keyword evidence="4 8" id="KW-0378">Hydrolase</keyword>
<keyword evidence="10" id="KW-1185">Reference proteome</keyword>
<dbReference type="PANTHER" id="PTHR13604">
    <property type="entry name" value="DC12-RELATED"/>
    <property type="match status" value="1"/>
</dbReference>
<dbReference type="Pfam" id="PF02586">
    <property type="entry name" value="SRAP"/>
    <property type="match status" value="1"/>
</dbReference>
<dbReference type="Gene3D" id="3.90.1680.10">
    <property type="entry name" value="SOS response associated peptidase-like"/>
    <property type="match status" value="1"/>
</dbReference>
<accession>A0ABW0VYH2</accession>
<comment type="caution">
    <text evidence="9">The sequence shown here is derived from an EMBL/GenBank/DDBJ whole genome shotgun (WGS) entry which is preliminary data.</text>
</comment>
<evidence type="ECO:0000256" key="4">
    <source>
        <dbReference type="ARBA" id="ARBA00022801"/>
    </source>
</evidence>
<evidence type="ECO:0000256" key="5">
    <source>
        <dbReference type="ARBA" id="ARBA00023124"/>
    </source>
</evidence>
<evidence type="ECO:0000256" key="8">
    <source>
        <dbReference type="RuleBase" id="RU364100"/>
    </source>
</evidence>
<evidence type="ECO:0000313" key="10">
    <source>
        <dbReference type="Proteomes" id="UP001596047"/>
    </source>
</evidence>
<evidence type="ECO:0000256" key="2">
    <source>
        <dbReference type="ARBA" id="ARBA00022670"/>
    </source>
</evidence>
<dbReference type="Proteomes" id="UP001596047">
    <property type="component" value="Unassembled WGS sequence"/>
</dbReference>
<dbReference type="PANTHER" id="PTHR13604:SF0">
    <property type="entry name" value="ABASIC SITE PROCESSING PROTEIN HMCES"/>
    <property type="match status" value="1"/>
</dbReference>
<proteinExistence type="inferred from homology"/>
<name>A0ABW0VYH2_9BACL</name>
<dbReference type="InterPro" id="IPR036590">
    <property type="entry name" value="SRAP-like"/>
</dbReference>